<feature type="domain" description="AB hydrolase-1" evidence="1">
    <location>
        <begin position="57"/>
        <end position="318"/>
    </location>
</feature>
<gene>
    <name evidence="2" type="ORF">SELMODRAFT_113544</name>
</gene>
<dbReference type="Gramene" id="EFJ18039">
    <property type="protein sequence ID" value="EFJ18039"/>
    <property type="gene ID" value="SELMODRAFT_113544"/>
</dbReference>
<dbReference type="OMA" id="MNQADIC"/>
<evidence type="ECO:0000313" key="2">
    <source>
        <dbReference type="EMBL" id="EFJ18039.1"/>
    </source>
</evidence>
<dbReference type="Pfam" id="PF12697">
    <property type="entry name" value="Abhydrolase_6"/>
    <property type="match status" value="1"/>
</dbReference>
<dbReference type="STRING" id="88036.D8SC76"/>
<dbReference type="InParanoid" id="D8SC76"/>
<sequence length="331" mass="37068">MTVLVSWAVVAIRAPPPKICGAPGGPPVTAPRIKLRDGRYLAYKEAGVPKDQAKHKIVILHGYTRCRLALISASPDTIERLGVYMVSYDRAGYGQSDPHPARSVESEARDVEELADSLGLGSKFYVLSVSLGAHGAWGCIKYIPQRLAGVALVVPVVNYFWPSVSTPEGRAVFNKQPLGDRLFLSVSHYAPWLVYWWLTQKILPTSSTVNMNQADICPSDRAAQEETRESDAQERKEALQQGLSESLCRDSSVMFGKWPFDPAELENPFEGENLTKKIIHVWQGEKDFLVPVELQRMVVKKLESWVEYHEIPERGHILREFTDQILETLVS</sequence>
<evidence type="ECO:0000313" key="3">
    <source>
        <dbReference type="Proteomes" id="UP000001514"/>
    </source>
</evidence>
<dbReference type="eggNOG" id="ENOG502QS8H">
    <property type="taxonomic scope" value="Eukaryota"/>
</dbReference>
<dbReference type="InterPro" id="IPR000073">
    <property type="entry name" value="AB_hydrolase_1"/>
</dbReference>
<dbReference type="PANTHER" id="PTHR45763:SF51">
    <property type="entry name" value="ALPHA_BETA-HYDROLASES SUPERFAMILY PROTEIN"/>
    <property type="match status" value="1"/>
</dbReference>
<dbReference type="AlphaFoldDB" id="D8SC76"/>
<dbReference type="KEGG" id="smo:SELMODRAFT_113544"/>
<dbReference type="OrthoDB" id="294702at2759"/>
<name>D8SC76_SELML</name>
<evidence type="ECO:0000259" key="1">
    <source>
        <dbReference type="Pfam" id="PF12697"/>
    </source>
</evidence>
<dbReference type="FunFam" id="3.40.50.1820:FF:000270">
    <property type="entry name" value="Alpha/beta-Hydrolases superfamily protein"/>
    <property type="match status" value="1"/>
</dbReference>
<reference evidence="2 3" key="1">
    <citation type="journal article" date="2011" name="Science">
        <title>The Selaginella genome identifies genetic changes associated with the evolution of vascular plants.</title>
        <authorList>
            <person name="Banks J.A."/>
            <person name="Nishiyama T."/>
            <person name="Hasebe M."/>
            <person name="Bowman J.L."/>
            <person name="Gribskov M."/>
            <person name="dePamphilis C."/>
            <person name="Albert V.A."/>
            <person name="Aono N."/>
            <person name="Aoyama T."/>
            <person name="Ambrose B.A."/>
            <person name="Ashton N.W."/>
            <person name="Axtell M.J."/>
            <person name="Barker E."/>
            <person name="Barker M.S."/>
            <person name="Bennetzen J.L."/>
            <person name="Bonawitz N.D."/>
            <person name="Chapple C."/>
            <person name="Cheng C."/>
            <person name="Correa L.G."/>
            <person name="Dacre M."/>
            <person name="DeBarry J."/>
            <person name="Dreyer I."/>
            <person name="Elias M."/>
            <person name="Engstrom E.M."/>
            <person name="Estelle M."/>
            <person name="Feng L."/>
            <person name="Finet C."/>
            <person name="Floyd S.K."/>
            <person name="Frommer W.B."/>
            <person name="Fujita T."/>
            <person name="Gramzow L."/>
            <person name="Gutensohn M."/>
            <person name="Harholt J."/>
            <person name="Hattori M."/>
            <person name="Heyl A."/>
            <person name="Hirai T."/>
            <person name="Hiwatashi Y."/>
            <person name="Ishikawa M."/>
            <person name="Iwata M."/>
            <person name="Karol K.G."/>
            <person name="Koehler B."/>
            <person name="Kolukisaoglu U."/>
            <person name="Kubo M."/>
            <person name="Kurata T."/>
            <person name="Lalonde S."/>
            <person name="Li K."/>
            <person name="Li Y."/>
            <person name="Litt A."/>
            <person name="Lyons E."/>
            <person name="Manning G."/>
            <person name="Maruyama T."/>
            <person name="Michael T.P."/>
            <person name="Mikami K."/>
            <person name="Miyazaki S."/>
            <person name="Morinaga S."/>
            <person name="Murata T."/>
            <person name="Mueller-Roeber B."/>
            <person name="Nelson D.R."/>
            <person name="Obara M."/>
            <person name="Oguri Y."/>
            <person name="Olmstead R.G."/>
            <person name="Onodera N."/>
            <person name="Petersen B.L."/>
            <person name="Pils B."/>
            <person name="Prigge M."/>
            <person name="Rensing S.A."/>
            <person name="Riano-Pachon D.M."/>
            <person name="Roberts A.W."/>
            <person name="Sato Y."/>
            <person name="Scheller H.V."/>
            <person name="Schulz B."/>
            <person name="Schulz C."/>
            <person name="Shakirov E.V."/>
            <person name="Shibagaki N."/>
            <person name="Shinohara N."/>
            <person name="Shippen D.E."/>
            <person name="Soerensen I."/>
            <person name="Sotooka R."/>
            <person name="Sugimoto N."/>
            <person name="Sugita M."/>
            <person name="Sumikawa N."/>
            <person name="Tanurdzic M."/>
            <person name="Theissen G."/>
            <person name="Ulvskov P."/>
            <person name="Wakazuki S."/>
            <person name="Weng J.K."/>
            <person name="Willats W.W."/>
            <person name="Wipf D."/>
            <person name="Wolf P.G."/>
            <person name="Yang L."/>
            <person name="Zimmer A.D."/>
            <person name="Zhu Q."/>
            <person name="Mitros T."/>
            <person name="Hellsten U."/>
            <person name="Loque D."/>
            <person name="Otillar R."/>
            <person name="Salamov A."/>
            <person name="Schmutz J."/>
            <person name="Shapiro H."/>
            <person name="Lindquist E."/>
            <person name="Lucas S."/>
            <person name="Rokhsar D."/>
            <person name="Grigoriev I.V."/>
        </authorList>
    </citation>
    <scope>NUCLEOTIDE SEQUENCE [LARGE SCALE GENOMIC DNA]</scope>
</reference>
<organism evidence="3">
    <name type="scientific">Selaginella moellendorffii</name>
    <name type="common">Spikemoss</name>
    <dbReference type="NCBI Taxonomy" id="88036"/>
    <lineage>
        <taxon>Eukaryota</taxon>
        <taxon>Viridiplantae</taxon>
        <taxon>Streptophyta</taxon>
        <taxon>Embryophyta</taxon>
        <taxon>Tracheophyta</taxon>
        <taxon>Lycopodiopsida</taxon>
        <taxon>Selaginellales</taxon>
        <taxon>Selaginellaceae</taxon>
        <taxon>Selaginella</taxon>
    </lineage>
</organism>
<keyword evidence="3" id="KW-1185">Reference proteome</keyword>
<dbReference type="PANTHER" id="PTHR45763">
    <property type="entry name" value="HYDROLASE, ALPHA/BETA FOLD FAMILY PROTEIN, EXPRESSED-RELATED"/>
    <property type="match status" value="1"/>
</dbReference>
<dbReference type="SUPFAM" id="SSF53474">
    <property type="entry name" value="alpha/beta-Hydrolases"/>
    <property type="match status" value="1"/>
</dbReference>
<protein>
    <recommendedName>
        <fullName evidence="1">AB hydrolase-1 domain-containing protein</fullName>
    </recommendedName>
</protein>
<accession>D8SC76</accession>
<dbReference type="InterPro" id="IPR029058">
    <property type="entry name" value="AB_hydrolase_fold"/>
</dbReference>
<proteinExistence type="predicted"/>
<dbReference type="EMBL" id="GL377611">
    <property type="protein sequence ID" value="EFJ18039.1"/>
    <property type="molecule type" value="Genomic_DNA"/>
</dbReference>
<dbReference type="Gene3D" id="3.40.50.1820">
    <property type="entry name" value="alpha/beta hydrolase"/>
    <property type="match status" value="1"/>
</dbReference>
<dbReference type="HOGENOM" id="CLU_020336_49_3_1"/>
<dbReference type="Proteomes" id="UP000001514">
    <property type="component" value="Unassembled WGS sequence"/>
</dbReference>